<keyword evidence="5" id="KW-1133">Transmembrane helix</keyword>
<sequence length="471" mass="49876">MFHPLLTFVWKLVARFDSSLWVPEMFANSNLTIRFLVGAVVAALLFLLGIGGGTGFVAVLYLNNEITSLSSDFAALSGPARDHAMLIYQQAQTAFSWFLVACGVIAVVAVAICLTTFFAVRNGILTPLAAIVHAMREVADQKFETPVPGLGGTNEIGLLAGALEVFKTNGIERRRLTEQQLHEAQHQAERSKFLDDRIKRFNDLVASVVDSVASSAVHLKRNAETLSRTANETSTKANAVASGASQASASVQTVAGSAEEMTNSIGTISRRVTDATQRAEGAASQAEKSRDTIHTLSDAADKIGEVVQLVQAIASQTNLLALNATIEAARAGEAGKGFAVVASEVKNLAHQTSKATEEITSHVASIQGITAETRGAIDGISKTLSEISSIMSGIEVDTAQQRNATQDITRSAQDAAHGTLDVSNHIAQITSTSAETGRMAAEARDSAVDLSRQAETLKREVDEFIVSVRAS</sequence>
<evidence type="ECO:0000256" key="2">
    <source>
        <dbReference type="ARBA" id="ARBA00029447"/>
    </source>
</evidence>
<dbReference type="SMART" id="SM00283">
    <property type="entry name" value="MA"/>
    <property type="match status" value="1"/>
</dbReference>
<dbReference type="InterPro" id="IPR004089">
    <property type="entry name" value="MCPsignal_dom"/>
</dbReference>
<dbReference type="GO" id="GO:0016020">
    <property type="term" value="C:membrane"/>
    <property type="evidence" value="ECO:0007669"/>
    <property type="project" value="InterPro"/>
</dbReference>
<dbReference type="Proteomes" id="UP000319949">
    <property type="component" value="Unassembled WGS sequence"/>
</dbReference>
<feature type="domain" description="HAMP" evidence="7">
    <location>
        <begin position="122"/>
        <end position="175"/>
    </location>
</feature>
<proteinExistence type="inferred from homology"/>
<dbReference type="Gene3D" id="6.10.340.10">
    <property type="match status" value="1"/>
</dbReference>
<dbReference type="STRING" id="1803665.GCA_001641335_07853"/>
<evidence type="ECO:0000256" key="5">
    <source>
        <dbReference type="SAM" id="Phobius"/>
    </source>
</evidence>
<dbReference type="GO" id="GO:0007165">
    <property type="term" value="P:signal transduction"/>
    <property type="evidence" value="ECO:0007669"/>
    <property type="project" value="UniProtKB-KW"/>
</dbReference>
<dbReference type="CDD" id="cd06225">
    <property type="entry name" value="HAMP"/>
    <property type="match status" value="1"/>
</dbReference>
<evidence type="ECO:0000259" key="7">
    <source>
        <dbReference type="PROSITE" id="PS50885"/>
    </source>
</evidence>
<comment type="caution">
    <text evidence="8">The sequence shown here is derived from an EMBL/GenBank/DDBJ whole genome shotgun (WGS) entry which is preliminary data.</text>
</comment>
<protein>
    <submittedName>
        <fullName evidence="8">Methyl-accepting chemotaxis protein</fullName>
    </submittedName>
</protein>
<dbReference type="Pfam" id="PF00015">
    <property type="entry name" value="MCPsignal"/>
    <property type="match status" value="1"/>
</dbReference>
<feature type="region of interest" description="Disordered" evidence="4">
    <location>
        <begin position="259"/>
        <end position="291"/>
    </location>
</feature>
<evidence type="ECO:0000256" key="3">
    <source>
        <dbReference type="PROSITE-ProRule" id="PRU00284"/>
    </source>
</evidence>
<dbReference type="SUPFAM" id="SSF58104">
    <property type="entry name" value="Methyl-accepting chemotaxis protein (MCP) signaling domain"/>
    <property type="match status" value="1"/>
</dbReference>
<dbReference type="PANTHER" id="PTHR32089:SF112">
    <property type="entry name" value="LYSOZYME-LIKE PROTEIN-RELATED"/>
    <property type="match status" value="1"/>
</dbReference>
<gene>
    <name evidence="8" type="ORF">FBZ96_104356</name>
</gene>
<evidence type="ECO:0000313" key="9">
    <source>
        <dbReference type="Proteomes" id="UP000319949"/>
    </source>
</evidence>
<dbReference type="Gene3D" id="1.10.287.950">
    <property type="entry name" value="Methyl-accepting chemotaxis protein"/>
    <property type="match status" value="1"/>
</dbReference>
<organism evidence="8 9">
    <name type="scientific">Bradyrhizobium stylosanthis</name>
    <dbReference type="NCBI Taxonomy" id="1803665"/>
    <lineage>
        <taxon>Bacteria</taxon>
        <taxon>Pseudomonadati</taxon>
        <taxon>Pseudomonadota</taxon>
        <taxon>Alphaproteobacteria</taxon>
        <taxon>Hyphomicrobiales</taxon>
        <taxon>Nitrobacteraceae</taxon>
        <taxon>Bradyrhizobium</taxon>
    </lineage>
</organism>
<feature type="domain" description="Methyl-accepting transducer" evidence="6">
    <location>
        <begin position="215"/>
        <end position="451"/>
    </location>
</feature>
<evidence type="ECO:0000256" key="4">
    <source>
        <dbReference type="SAM" id="MobiDB-lite"/>
    </source>
</evidence>
<dbReference type="PRINTS" id="PR00260">
    <property type="entry name" value="CHEMTRNSDUCR"/>
</dbReference>
<dbReference type="AlphaFoldDB" id="A0A560DQN1"/>
<dbReference type="GO" id="GO:0004888">
    <property type="term" value="F:transmembrane signaling receptor activity"/>
    <property type="evidence" value="ECO:0007669"/>
    <property type="project" value="InterPro"/>
</dbReference>
<keyword evidence="9" id="KW-1185">Reference proteome</keyword>
<reference evidence="8 9" key="1">
    <citation type="submission" date="2019-06" db="EMBL/GenBank/DDBJ databases">
        <title>Genomic Encyclopedia of Type Strains, Phase IV (KMG-V): Genome sequencing to study the core and pangenomes of soil and plant-associated prokaryotes.</title>
        <authorList>
            <person name="Whitman W."/>
        </authorList>
    </citation>
    <scope>NUCLEOTIDE SEQUENCE [LARGE SCALE GENOMIC DNA]</scope>
    <source>
        <strain evidence="8 9">BR 510</strain>
    </source>
</reference>
<feature type="transmembrane region" description="Helical" evidence="5">
    <location>
        <begin position="95"/>
        <end position="120"/>
    </location>
</feature>
<dbReference type="PROSITE" id="PS50111">
    <property type="entry name" value="CHEMOTAXIS_TRANSDUC_2"/>
    <property type="match status" value="1"/>
</dbReference>
<dbReference type="SUPFAM" id="SSF158472">
    <property type="entry name" value="HAMP domain-like"/>
    <property type="match status" value="1"/>
</dbReference>
<name>A0A560DQN1_9BRAD</name>
<dbReference type="InterPro" id="IPR004090">
    <property type="entry name" value="Chemotax_Me-accpt_rcpt"/>
</dbReference>
<accession>A0A560DQN1</accession>
<evidence type="ECO:0000259" key="6">
    <source>
        <dbReference type="PROSITE" id="PS50111"/>
    </source>
</evidence>
<dbReference type="InterPro" id="IPR003660">
    <property type="entry name" value="HAMP_dom"/>
</dbReference>
<dbReference type="EMBL" id="VITK01000004">
    <property type="protein sequence ID" value="TWA99381.1"/>
    <property type="molecule type" value="Genomic_DNA"/>
</dbReference>
<evidence type="ECO:0000256" key="1">
    <source>
        <dbReference type="ARBA" id="ARBA00023224"/>
    </source>
</evidence>
<dbReference type="GO" id="GO:0006935">
    <property type="term" value="P:chemotaxis"/>
    <property type="evidence" value="ECO:0007669"/>
    <property type="project" value="InterPro"/>
</dbReference>
<dbReference type="PROSITE" id="PS50885">
    <property type="entry name" value="HAMP"/>
    <property type="match status" value="1"/>
</dbReference>
<feature type="transmembrane region" description="Helical" evidence="5">
    <location>
        <begin position="35"/>
        <end position="62"/>
    </location>
</feature>
<keyword evidence="1 3" id="KW-0807">Transducer</keyword>
<dbReference type="Pfam" id="PF00672">
    <property type="entry name" value="HAMP"/>
    <property type="match status" value="1"/>
</dbReference>
<dbReference type="PANTHER" id="PTHR32089">
    <property type="entry name" value="METHYL-ACCEPTING CHEMOTAXIS PROTEIN MCPB"/>
    <property type="match status" value="1"/>
</dbReference>
<comment type="similarity">
    <text evidence="2">Belongs to the methyl-accepting chemotaxis (MCP) protein family.</text>
</comment>
<keyword evidence="5" id="KW-0472">Membrane</keyword>
<evidence type="ECO:0000313" key="8">
    <source>
        <dbReference type="EMBL" id="TWA99381.1"/>
    </source>
</evidence>
<keyword evidence="5" id="KW-0812">Transmembrane</keyword>
<dbReference type="SMART" id="SM00304">
    <property type="entry name" value="HAMP"/>
    <property type="match status" value="1"/>
</dbReference>